<feature type="transmembrane region" description="Helical" evidence="1">
    <location>
        <begin position="13"/>
        <end position="33"/>
    </location>
</feature>
<organism evidence="2 3">
    <name type="scientific">Catellatospora chokoriensis</name>
    <dbReference type="NCBI Taxonomy" id="310353"/>
    <lineage>
        <taxon>Bacteria</taxon>
        <taxon>Bacillati</taxon>
        <taxon>Actinomycetota</taxon>
        <taxon>Actinomycetes</taxon>
        <taxon>Micromonosporales</taxon>
        <taxon>Micromonosporaceae</taxon>
        <taxon>Catellatospora</taxon>
    </lineage>
</organism>
<keyword evidence="1" id="KW-1133">Transmembrane helix</keyword>
<evidence type="ECO:0000313" key="3">
    <source>
        <dbReference type="Proteomes" id="UP000619293"/>
    </source>
</evidence>
<dbReference type="AlphaFoldDB" id="A0A8J3K2P4"/>
<name>A0A8J3K2P4_9ACTN</name>
<keyword evidence="1" id="KW-0472">Membrane</keyword>
<evidence type="ECO:0000256" key="1">
    <source>
        <dbReference type="SAM" id="Phobius"/>
    </source>
</evidence>
<keyword evidence="1" id="KW-0812">Transmembrane</keyword>
<comment type="caution">
    <text evidence="2">The sequence shown here is derived from an EMBL/GenBank/DDBJ whole genome shotgun (WGS) entry which is preliminary data.</text>
</comment>
<dbReference type="Proteomes" id="UP000619293">
    <property type="component" value="Unassembled WGS sequence"/>
</dbReference>
<keyword evidence="3" id="KW-1185">Reference proteome</keyword>
<accession>A0A8J3K2P4</accession>
<dbReference type="EMBL" id="BONG01000013">
    <property type="protein sequence ID" value="GIF89298.1"/>
    <property type="molecule type" value="Genomic_DNA"/>
</dbReference>
<gene>
    <name evidence="2" type="ORF">Cch02nite_27420</name>
</gene>
<proteinExistence type="predicted"/>
<reference evidence="2 3" key="1">
    <citation type="submission" date="2021-01" db="EMBL/GenBank/DDBJ databases">
        <title>Whole genome shotgun sequence of Catellatospora chokoriensis NBRC 107358.</title>
        <authorList>
            <person name="Komaki H."/>
            <person name="Tamura T."/>
        </authorList>
    </citation>
    <scope>NUCLEOTIDE SEQUENCE [LARGE SCALE GENOMIC DNA]</scope>
    <source>
        <strain evidence="2 3">NBRC 107358</strain>
    </source>
</reference>
<evidence type="ECO:0000313" key="2">
    <source>
        <dbReference type="EMBL" id="GIF89298.1"/>
    </source>
</evidence>
<sequence length="216" mass="22656">MLMSAYFSPVKSISIWALGSAPAVLLVVSLIALDNVGGERFRIADVAPGYVCDGAAPRVCLAEGTTRPLKPLAKGLAEQAGMLSQLGIQVPDTFYQEVPGVPAKLDAGLFIFTVDEVNASDISADRIASFLAMPAACPAYFSPTTPPVKALRAQGLIAMGLFERSSASSTFAQVAPGSGSADPVQGWVTSNAWNEWAKATYPKLKSCDLDSIDLPF</sequence>
<protein>
    <submittedName>
        <fullName evidence="2">Uncharacterized protein</fullName>
    </submittedName>
</protein>